<gene>
    <name evidence="1" type="ORF">NO357_09900</name>
</gene>
<comment type="caution">
    <text evidence="1">The sequence shown here is derived from an EMBL/GenBank/DDBJ whole genome shotgun (WGS) entry which is preliminary data.</text>
</comment>
<dbReference type="Gene3D" id="3.40.630.30">
    <property type="match status" value="1"/>
</dbReference>
<accession>A0AAE3WEK1</accession>
<protein>
    <submittedName>
        <fullName evidence="1">N-acetyltransferase</fullName>
    </submittedName>
</protein>
<dbReference type="EMBL" id="JANHAX010000002">
    <property type="protein sequence ID" value="MDQ2090208.1"/>
    <property type="molecule type" value="Genomic_DNA"/>
</dbReference>
<dbReference type="Proteomes" id="UP001226762">
    <property type="component" value="Unassembled WGS sequence"/>
</dbReference>
<dbReference type="AlphaFoldDB" id="A0AAE3WEK1"/>
<reference evidence="1" key="2">
    <citation type="submission" date="2023-02" db="EMBL/GenBank/DDBJ databases">
        <title>'Rhodoalgimonas zhirmunskyi' gen. nov., isolated from a red alga.</title>
        <authorList>
            <person name="Nedashkovskaya O.I."/>
            <person name="Otstavnykh N.Y."/>
            <person name="Bystritskaya E.P."/>
            <person name="Balabanova L.A."/>
            <person name="Isaeva M.P."/>
        </authorList>
    </citation>
    <scope>NUCLEOTIDE SEQUENCE</scope>
    <source>
        <strain evidence="1">KCTC 52189</strain>
    </source>
</reference>
<sequence length="189" mass="20916">MQPEATERVEPQDHDEIDTLLRAAFPTDEEARLVHKLRADGDMWLEMKKSVGGRIAGYYAISRMRAPEGWGCLAPVAVLPAFQGGKLVEQNPNWEAAAGDEECLRGPLRIGSRMMRELAAWHAMPGMAAYLPETIVVLGEPSFYERAGFSRARAARLTSPYPIDFTLILRRGTDVPEGELVYPAAFSAL</sequence>
<organism evidence="1 2">
    <name type="scientific">Marimonas arenosa</name>
    <dbReference type="NCBI Taxonomy" id="1795305"/>
    <lineage>
        <taxon>Bacteria</taxon>
        <taxon>Pseudomonadati</taxon>
        <taxon>Pseudomonadota</taxon>
        <taxon>Alphaproteobacteria</taxon>
        <taxon>Rhodobacterales</taxon>
        <taxon>Paracoccaceae</taxon>
        <taxon>Marimonas</taxon>
    </lineage>
</organism>
<name>A0AAE3WEK1_9RHOB</name>
<keyword evidence="2" id="KW-1185">Reference proteome</keyword>
<dbReference type="CDD" id="cd04301">
    <property type="entry name" value="NAT_SF"/>
    <property type="match status" value="1"/>
</dbReference>
<dbReference type="SUPFAM" id="SSF55729">
    <property type="entry name" value="Acyl-CoA N-acyltransferases (Nat)"/>
    <property type="match status" value="1"/>
</dbReference>
<reference evidence="1" key="1">
    <citation type="submission" date="2022-07" db="EMBL/GenBank/DDBJ databases">
        <authorList>
            <person name="Otstavnykh N."/>
            <person name="Isaeva M."/>
            <person name="Bystritskaya E."/>
        </authorList>
    </citation>
    <scope>NUCLEOTIDE SEQUENCE</scope>
    <source>
        <strain evidence="1">KCTC 52189</strain>
    </source>
</reference>
<dbReference type="InterPro" id="IPR016181">
    <property type="entry name" value="Acyl_CoA_acyltransferase"/>
</dbReference>
<evidence type="ECO:0000313" key="1">
    <source>
        <dbReference type="EMBL" id="MDQ2090208.1"/>
    </source>
</evidence>
<evidence type="ECO:0000313" key="2">
    <source>
        <dbReference type="Proteomes" id="UP001226762"/>
    </source>
</evidence>
<dbReference type="RefSeq" id="WP_306735473.1">
    <property type="nucleotide sequence ID" value="NZ_JANHAX010000002.1"/>
</dbReference>
<proteinExistence type="predicted"/>